<dbReference type="AlphaFoldDB" id="A0A6I2UFR5"/>
<reference evidence="1 2" key="1">
    <citation type="submission" date="2019-08" db="EMBL/GenBank/DDBJ databases">
        <title>In-depth cultivation of the pig gut microbiome towards novel bacterial diversity and tailored functional studies.</title>
        <authorList>
            <person name="Wylensek D."/>
            <person name="Hitch T.C.A."/>
            <person name="Clavel T."/>
        </authorList>
    </citation>
    <scope>NUCLEOTIDE SEQUENCE [LARGE SCALE GENOMIC DNA]</scope>
    <source>
        <strain evidence="1 2">WCA-693-APC-5D-A</strain>
    </source>
</reference>
<dbReference type="InterPro" id="IPR001451">
    <property type="entry name" value="Hexapep"/>
</dbReference>
<organism evidence="1 2">
    <name type="scientific">Anaerovibrio slackiae</name>
    <dbReference type="NCBI Taxonomy" id="2652309"/>
    <lineage>
        <taxon>Bacteria</taxon>
        <taxon>Bacillati</taxon>
        <taxon>Bacillota</taxon>
        <taxon>Negativicutes</taxon>
        <taxon>Selenomonadales</taxon>
        <taxon>Selenomonadaceae</taxon>
        <taxon>Anaerovibrio</taxon>
    </lineage>
</organism>
<dbReference type="CDD" id="cd04645">
    <property type="entry name" value="LbH_gamma_CA_like"/>
    <property type="match status" value="1"/>
</dbReference>
<dbReference type="EMBL" id="VUNR01000007">
    <property type="protein sequence ID" value="MSU08384.1"/>
    <property type="molecule type" value="Genomic_DNA"/>
</dbReference>
<dbReference type="Pfam" id="PF00132">
    <property type="entry name" value="Hexapep"/>
    <property type="match status" value="1"/>
</dbReference>
<dbReference type="Proteomes" id="UP000433181">
    <property type="component" value="Unassembled WGS sequence"/>
</dbReference>
<dbReference type="GeneID" id="96778308"/>
<dbReference type="Gene3D" id="2.160.10.10">
    <property type="entry name" value="Hexapeptide repeat proteins"/>
    <property type="match status" value="1"/>
</dbReference>
<comment type="caution">
    <text evidence="1">The sequence shown here is derived from an EMBL/GenBank/DDBJ whole genome shotgun (WGS) entry which is preliminary data.</text>
</comment>
<keyword evidence="2" id="KW-1185">Reference proteome</keyword>
<dbReference type="InterPro" id="IPR011004">
    <property type="entry name" value="Trimer_LpxA-like_sf"/>
</dbReference>
<evidence type="ECO:0000313" key="2">
    <source>
        <dbReference type="Proteomes" id="UP000433181"/>
    </source>
</evidence>
<name>A0A6I2UFR5_9FIRM</name>
<protein>
    <submittedName>
        <fullName evidence="1">Gamma carbonic anhydrase family protein</fullName>
    </submittedName>
</protein>
<dbReference type="RefSeq" id="WP_154406548.1">
    <property type="nucleotide sequence ID" value="NZ_JAQXJM010000035.1"/>
</dbReference>
<evidence type="ECO:0000313" key="1">
    <source>
        <dbReference type="EMBL" id="MSU08384.1"/>
    </source>
</evidence>
<dbReference type="PANTHER" id="PTHR13061">
    <property type="entry name" value="DYNACTIN SUBUNIT P25"/>
    <property type="match status" value="1"/>
</dbReference>
<dbReference type="InterPro" id="IPR047324">
    <property type="entry name" value="LbH_gamma_CA-like"/>
</dbReference>
<sequence length="173" mass="18399">MAVYPYKDINPDLADDVFVAPTASVVGDVKLGAGTNVWFGAVVRGDVNKVVVGKHTNIQDNATIHTMSDSPTEIGDHVTIGHNAVVHCSKVGNNCLIGMGSVLIGYSEIGDNCVIGANSFIPQHKKIPSGSLVYGNPAKLVRALRDDELEALKASTENYYKLGQVYAEIMGNK</sequence>
<dbReference type="SUPFAM" id="SSF51161">
    <property type="entry name" value="Trimeric LpxA-like enzymes"/>
    <property type="match status" value="1"/>
</dbReference>
<accession>A0A6I2UFR5</accession>
<gene>
    <name evidence="1" type="ORF">FYJ84_05215</name>
</gene>
<dbReference type="PANTHER" id="PTHR13061:SF29">
    <property type="entry name" value="GAMMA CARBONIC ANHYDRASE-LIKE 1, MITOCHONDRIAL-RELATED"/>
    <property type="match status" value="1"/>
</dbReference>
<dbReference type="InterPro" id="IPR050484">
    <property type="entry name" value="Transf_Hexapept/Carb_Anhydrase"/>
</dbReference>
<proteinExistence type="predicted"/>